<evidence type="ECO:0000313" key="2">
    <source>
        <dbReference type="EMBL" id="XDI04842.1"/>
    </source>
</evidence>
<dbReference type="AlphaFoldDB" id="A0AB39BF88"/>
<evidence type="ECO:0000256" key="1">
    <source>
        <dbReference type="SAM" id="Phobius"/>
    </source>
</evidence>
<name>A0AB39BF88_9MICO</name>
<proteinExistence type="predicted"/>
<feature type="transmembrane region" description="Helical" evidence="1">
    <location>
        <begin position="55"/>
        <end position="72"/>
    </location>
</feature>
<gene>
    <name evidence="2" type="ORF">ABFY20_16090</name>
</gene>
<feature type="transmembrane region" description="Helical" evidence="1">
    <location>
        <begin position="93"/>
        <end position="115"/>
    </location>
</feature>
<dbReference type="EMBL" id="CP162511">
    <property type="protein sequence ID" value="XDI04842.1"/>
    <property type="molecule type" value="Genomic_DNA"/>
</dbReference>
<keyword evidence="1" id="KW-0472">Membrane</keyword>
<feature type="transmembrane region" description="Helical" evidence="1">
    <location>
        <begin position="29"/>
        <end position="49"/>
    </location>
</feature>
<organism evidence="2">
    <name type="scientific">Herbiconiux sp. A18JL235</name>
    <dbReference type="NCBI Taxonomy" id="3152363"/>
    <lineage>
        <taxon>Bacteria</taxon>
        <taxon>Bacillati</taxon>
        <taxon>Actinomycetota</taxon>
        <taxon>Actinomycetes</taxon>
        <taxon>Micrococcales</taxon>
        <taxon>Microbacteriaceae</taxon>
        <taxon>Herbiconiux</taxon>
    </lineage>
</organism>
<feature type="transmembrane region" description="Helical" evidence="1">
    <location>
        <begin position="121"/>
        <end position="141"/>
    </location>
</feature>
<keyword evidence="1" id="KW-1133">Transmembrane helix</keyword>
<reference evidence="2" key="1">
    <citation type="submission" date="2024-05" db="EMBL/GenBank/DDBJ databases">
        <title>Herbiconiux sp. A18JL235.</title>
        <authorList>
            <person name="Zhang G."/>
        </authorList>
    </citation>
    <scope>NUCLEOTIDE SEQUENCE</scope>
    <source>
        <strain evidence="2">A18JL235</strain>
    </source>
</reference>
<protein>
    <submittedName>
        <fullName evidence="2">Uncharacterized protein</fullName>
    </submittedName>
</protein>
<accession>A0AB39BF88</accession>
<dbReference type="RefSeq" id="WP_368497241.1">
    <property type="nucleotide sequence ID" value="NZ_CP162511.1"/>
</dbReference>
<keyword evidence="1" id="KW-0812">Transmembrane</keyword>
<sequence>MTAFTTPQGDAGRAWLRPRIRSTPAKGPYLLLGTLCGVVLANAAAAPGAPDRRTVLLAMVVAAWVVVGARVFRDGHEPVAPPRAWWRFTGKPTAGFVIGGMLVVAGGVAATSASLTGGSQAALFASGVAAAIGAAYLHSSLRLHAGRPPRRVRLV</sequence>